<dbReference type="EMBL" id="CADEAL010002902">
    <property type="protein sequence ID" value="CAB1442722.1"/>
    <property type="molecule type" value="Genomic_DNA"/>
</dbReference>
<dbReference type="AlphaFoldDB" id="A0A9N7UZT3"/>
<feature type="transmembrane region" description="Helical" evidence="1">
    <location>
        <begin position="20"/>
        <end position="41"/>
    </location>
</feature>
<name>A0A9N7UZT3_PLEPL</name>
<evidence type="ECO:0000256" key="1">
    <source>
        <dbReference type="SAM" id="Phobius"/>
    </source>
</evidence>
<keyword evidence="3" id="KW-1185">Reference proteome</keyword>
<gene>
    <name evidence="2" type="ORF">PLEPLA_LOCUS30440</name>
</gene>
<proteinExistence type="predicted"/>
<keyword evidence="1" id="KW-0472">Membrane</keyword>
<accession>A0A9N7UZT3</accession>
<reference evidence="2" key="1">
    <citation type="submission" date="2020-03" db="EMBL/GenBank/DDBJ databases">
        <authorList>
            <person name="Weist P."/>
        </authorList>
    </citation>
    <scope>NUCLEOTIDE SEQUENCE</scope>
</reference>
<sequence length="68" mass="7591">MDVDAAFLVVGEFGPYQKRAVAVLVVTQVYMAFQAMLIVLVGSTPEYHIEQQDDAAAGHQELHQRHLH</sequence>
<keyword evidence="1" id="KW-1133">Transmembrane helix</keyword>
<evidence type="ECO:0000313" key="3">
    <source>
        <dbReference type="Proteomes" id="UP001153269"/>
    </source>
</evidence>
<protein>
    <submittedName>
        <fullName evidence="2">Uncharacterized protein</fullName>
    </submittedName>
</protein>
<organism evidence="2 3">
    <name type="scientific">Pleuronectes platessa</name>
    <name type="common">European plaice</name>
    <dbReference type="NCBI Taxonomy" id="8262"/>
    <lineage>
        <taxon>Eukaryota</taxon>
        <taxon>Metazoa</taxon>
        <taxon>Chordata</taxon>
        <taxon>Craniata</taxon>
        <taxon>Vertebrata</taxon>
        <taxon>Euteleostomi</taxon>
        <taxon>Actinopterygii</taxon>
        <taxon>Neopterygii</taxon>
        <taxon>Teleostei</taxon>
        <taxon>Neoteleostei</taxon>
        <taxon>Acanthomorphata</taxon>
        <taxon>Carangaria</taxon>
        <taxon>Pleuronectiformes</taxon>
        <taxon>Pleuronectoidei</taxon>
        <taxon>Pleuronectidae</taxon>
        <taxon>Pleuronectes</taxon>
    </lineage>
</organism>
<comment type="caution">
    <text evidence="2">The sequence shown here is derived from an EMBL/GenBank/DDBJ whole genome shotgun (WGS) entry which is preliminary data.</text>
</comment>
<dbReference type="Proteomes" id="UP001153269">
    <property type="component" value="Unassembled WGS sequence"/>
</dbReference>
<evidence type="ECO:0000313" key="2">
    <source>
        <dbReference type="EMBL" id="CAB1442722.1"/>
    </source>
</evidence>
<keyword evidence="1" id="KW-0812">Transmembrane</keyword>